<evidence type="ECO:0000313" key="5">
    <source>
        <dbReference type="EMBL" id="WEU39686.1"/>
    </source>
</evidence>
<evidence type="ECO:0000256" key="3">
    <source>
        <dbReference type="ARBA" id="ARBA00035355"/>
    </source>
</evidence>
<dbReference type="Gene3D" id="4.10.1060.50">
    <property type="match status" value="1"/>
</dbReference>
<accession>A0AAF0IAN0</accession>
<dbReference type="SUPFAM" id="SSF57829">
    <property type="entry name" value="Zn-binding ribosomal proteins"/>
    <property type="match status" value="1"/>
</dbReference>
<dbReference type="InterPro" id="IPR023657">
    <property type="entry name" value="Ribosomal_eL40_arc"/>
</dbReference>
<keyword evidence="2" id="KW-0687">Ribonucleoprotein</keyword>
<dbReference type="PANTHER" id="PTHR39649:SF1">
    <property type="entry name" value="LARGE RIBOSOMAL SUBUNIT PROTEIN EL40"/>
    <property type="match status" value="1"/>
</dbReference>
<sequence>MPITDPDKKYIAAHSLLYFNVCRKCGARNPLNNKKCRNCRSTVLRPKKREIGK</sequence>
<name>A0AAF0IAN0_ODILC</name>
<dbReference type="KEGG" id="oyw:OdinLCB4_004150"/>
<dbReference type="PANTHER" id="PTHR39649">
    <property type="entry name" value="50S RIBOSOMAL PROTEIN L40E"/>
    <property type="match status" value="1"/>
</dbReference>
<dbReference type="GO" id="GO:0005840">
    <property type="term" value="C:ribosome"/>
    <property type="evidence" value="ECO:0007669"/>
    <property type="project" value="UniProtKB-KW"/>
</dbReference>
<dbReference type="AlphaFoldDB" id="A0AAF0IAN0"/>
<evidence type="ECO:0000313" key="6">
    <source>
        <dbReference type="Proteomes" id="UP000186851"/>
    </source>
</evidence>
<reference evidence="5" key="2">
    <citation type="journal article" date="2022" name="Nat. Microbiol.">
        <title>A closed Candidatus Odinarchaeum chromosome exposes Asgard archaeal viruses.</title>
        <authorList>
            <person name="Tamarit D."/>
            <person name="Caceres E.F."/>
            <person name="Krupovic M."/>
            <person name="Nijland R."/>
            <person name="Eme L."/>
            <person name="Robinson N.P."/>
            <person name="Ettema T.J.G."/>
        </authorList>
    </citation>
    <scope>NUCLEOTIDE SEQUENCE</scope>
    <source>
        <strain evidence="5">LCB_4</strain>
    </source>
</reference>
<dbReference type="GO" id="GO:0006412">
    <property type="term" value="P:translation"/>
    <property type="evidence" value="ECO:0007669"/>
    <property type="project" value="InterPro"/>
</dbReference>
<evidence type="ECO:0000256" key="2">
    <source>
        <dbReference type="ARBA" id="ARBA00023274"/>
    </source>
</evidence>
<reference evidence="5" key="1">
    <citation type="journal article" date="2017" name="Nature">
        <title>Asgard archaea illuminate the origin of eukaryotic cellular complexity.</title>
        <authorList>
            <person name="Zaremba-Niedzwiedzka K."/>
            <person name="Caceres E.F."/>
            <person name="Saw J.H."/>
            <person name="Backstrom D."/>
            <person name="Juzokaite L."/>
            <person name="Vancaester E."/>
            <person name="Seitz K.W."/>
            <person name="Anantharaman K."/>
            <person name="Starnawski P."/>
            <person name="Kjeldsen K.U."/>
            <person name="Scott M.B."/>
            <person name="Nunoura T."/>
            <person name="Banfield J.F."/>
            <person name="Schramm A."/>
            <person name="Baker B.J."/>
            <person name="Spang A."/>
            <person name="Ettema T.J.G."/>
        </authorList>
    </citation>
    <scope>NUCLEOTIDE SEQUENCE</scope>
    <source>
        <strain evidence="5">LCB_4</strain>
    </source>
</reference>
<dbReference type="EMBL" id="CP091871">
    <property type="protein sequence ID" value="WEU39686.1"/>
    <property type="molecule type" value="Genomic_DNA"/>
</dbReference>
<organism evidence="5 6">
    <name type="scientific">Odinarchaeota yellowstonii (strain LCB_4)</name>
    <dbReference type="NCBI Taxonomy" id="1841599"/>
    <lineage>
        <taxon>Archaea</taxon>
        <taxon>Promethearchaeati</taxon>
        <taxon>Candidatus Odinarchaeota</taxon>
        <taxon>Candidatus Odinarchaeia</taxon>
        <taxon>Candidatus Odinarchaeales</taxon>
        <taxon>Candidatus Odinarchaeaceae</taxon>
        <taxon>Candidatus Odinarchaeum</taxon>
    </lineage>
</organism>
<dbReference type="InterPro" id="IPR038587">
    <property type="entry name" value="Ribosomal_eL40_sf"/>
</dbReference>
<keyword evidence="1 5" id="KW-0689">Ribosomal protein</keyword>
<proteinExistence type="predicted"/>
<evidence type="ECO:0000259" key="4">
    <source>
        <dbReference type="SMART" id="SM01377"/>
    </source>
</evidence>
<dbReference type="InterPro" id="IPR011332">
    <property type="entry name" value="Ribosomal_zn-bd"/>
</dbReference>
<gene>
    <name evidence="5" type="ORF">OdinLCB4_004150</name>
</gene>
<protein>
    <recommendedName>
        <fullName evidence="3">50S ribosomal protein L40e</fullName>
    </recommendedName>
</protein>
<dbReference type="InterPro" id="IPR001975">
    <property type="entry name" value="Ribosomal_eL40_dom"/>
</dbReference>
<feature type="domain" description="Large ribosomal subunit protein eL40" evidence="4">
    <location>
        <begin position="3"/>
        <end position="51"/>
    </location>
</feature>
<evidence type="ECO:0000256" key="1">
    <source>
        <dbReference type="ARBA" id="ARBA00022980"/>
    </source>
</evidence>
<dbReference type="Proteomes" id="UP000186851">
    <property type="component" value="Chromosome"/>
</dbReference>
<dbReference type="SMART" id="SM01377">
    <property type="entry name" value="Ribosomal_L40e"/>
    <property type="match status" value="1"/>
</dbReference>
<dbReference type="GO" id="GO:1990904">
    <property type="term" value="C:ribonucleoprotein complex"/>
    <property type="evidence" value="ECO:0007669"/>
    <property type="project" value="UniProtKB-KW"/>
</dbReference>
<dbReference type="GO" id="GO:0003735">
    <property type="term" value="F:structural constituent of ribosome"/>
    <property type="evidence" value="ECO:0007669"/>
    <property type="project" value="InterPro"/>
</dbReference>
<dbReference type="NCBIfam" id="NF003161">
    <property type="entry name" value="PRK04136.1"/>
    <property type="match status" value="1"/>
</dbReference>